<organism evidence="14 15">
    <name type="scientific">Adineta ricciae</name>
    <name type="common">Rotifer</name>
    <dbReference type="NCBI Taxonomy" id="249248"/>
    <lineage>
        <taxon>Eukaryota</taxon>
        <taxon>Metazoa</taxon>
        <taxon>Spiralia</taxon>
        <taxon>Gnathifera</taxon>
        <taxon>Rotifera</taxon>
        <taxon>Eurotatoria</taxon>
        <taxon>Bdelloidea</taxon>
        <taxon>Adinetida</taxon>
        <taxon>Adinetidae</taxon>
        <taxon>Adineta</taxon>
    </lineage>
</organism>
<feature type="region of interest" description="Disordered" evidence="12">
    <location>
        <begin position="343"/>
        <end position="559"/>
    </location>
</feature>
<evidence type="ECO:0000256" key="2">
    <source>
        <dbReference type="ARBA" id="ARBA00022499"/>
    </source>
</evidence>
<comment type="subcellular location">
    <subcellularLocation>
        <location evidence="1">Nucleus</location>
    </subcellularLocation>
</comment>
<dbReference type="PROSITE" id="PS50157">
    <property type="entry name" value="ZINC_FINGER_C2H2_2"/>
    <property type="match status" value="4"/>
</dbReference>
<dbReference type="PROSITE" id="PS00028">
    <property type="entry name" value="ZINC_FINGER_C2H2_1"/>
    <property type="match status" value="3"/>
</dbReference>
<feature type="compositionally biased region" description="Polar residues" evidence="12">
    <location>
        <begin position="631"/>
        <end position="641"/>
    </location>
</feature>
<keyword evidence="7" id="KW-0832">Ubl conjugation</keyword>
<dbReference type="GO" id="GO:0005634">
    <property type="term" value="C:nucleus"/>
    <property type="evidence" value="ECO:0007669"/>
    <property type="project" value="UniProtKB-SubCell"/>
</dbReference>
<feature type="compositionally biased region" description="Polar residues" evidence="12">
    <location>
        <begin position="816"/>
        <end position="826"/>
    </location>
</feature>
<evidence type="ECO:0000256" key="1">
    <source>
        <dbReference type="ARBA" id="ARBA00004123"/>
    </source>
</evidence>
<feature type="compositionally biased region" description="Polar residues" evidence="12">
    <location>
        <begin position="298"/>
        <end position="307"/>
    </location>
</feature>
<feature type="compositionally biased region" description="Low complexity" evidence="12">
    <location>
        <begin position="267"/>
        <end position="293"/>
    </location>
</feature>
<feature type="domain" description="C2H2-type" evidence="13">
    <location>
        <begin position="774"/>
        <end position="794"/>
    </location>
</feature>
<dbReference type="PANTHER" id="PTHR45993:SF6">
    <property type="entry name" value="C2H2-TYPE DOMAIN-CONTAINING PROTEIN"/>
    <property type="match status" value="1"/>
</dbReference>
<dbReference type="SUPFAM" id="SSF57667">
    <property type="entry name" value="beta-beta-alpha zinc fingers"/>
    <property type="match status" value="2"/>
</dbReference>
<evidence type="ECO:0000256" key="11">
    <source>
        <dbReference type="PROSITE-ProRule" id="PRU00042"/>
    </source>
</evidence>
<protein>
    <recommendedName>
        <fullName evidence="13">C2H2-type domain-containing protein</fullName>
    </recommendedName>
</protein>
<dbReference type="Pfam" id="PF00096">
    <property type="entry name" value="zf-C2H2"/>
    <property type="match status" value="2"/>
</dbReference>
<feature type="compositionally biased region" description="Acidic residues" evidence="12">
    <location>
        <begin position="104"/>
        <end position="117"/>
    </location>
</feature>
<feature type="compositionally biased region" description="Polar residues" evidence="12">
    <location>
        <begin position="648"/>
        <end position="675"/>
    </location>
</feature>
<feature type="compositionally biased region" description="Polar residues" evidence="12">
    <location>
        <begin position="414"/>
        <end position="445"/>
    </location>
</feature>
<dbReference type="InterPro" id="IPR036236">
    <property type="entry name" value="Znf_C2H2_sf"/>
</dbReference>
<feature type="compositionally biased region" description="Polar residues" evidence="12">
    <location>
        <begin position="374"/>
        <end position="383"/>
    </location>
</feature>
<dbReference type="PANTHER" id="PTHR45993">
    <property type="entry name" value="B-CELL LYMPHOMA/LEUKEMIA 11"/>
    <property type="match status" value="1"/>
</dbReference>
<evidence type="ECO:0000256" key="7">
    <source>
        <dbReference type="ARBA" id="ARBA00022843"/>
    </source>
</evidence>
<evidence type="ECO:0000256" key="8">
    <source>
        <dbReference type="ARBA" id="ARBA00023015"/>
    </source>
</evidence>
<feature type="compositionally biased region" description="Low complexity" evidence="12">
    <location>
        <begin position="613"/>
        <end position="630"/>
    </location>
</feature>
<feature type="compositionally biased region" description="Polar residues" evidence="12">
    <location>
        <begin position="31"/>
        <end position="44"/>
    </location>
</feature>
<feature type="compositionally biased region" description="Polar residues" evidence="12">
    <location>
        <begin position="458"/>
        <end position="471"/>
    </location>
</feature>
<feature type="domain" description="C2H2-type" evidence="13">
    <location>
        <begin position="744"/>
        <end position="766"/>
    </location>
</feature>
<feature type="compositionally biased region" description="Basic residues" evidence="12">
    <location>
        <begin position="480"/>
        <end position="492"/>
    </location>
</feature>
<dbReference type="GO" id="GO:0000978">
    <property type="term" value="F:RNA polymerase II cis-regulatory region sequence-specific DNA binding"/>
    <property type="evidence" value="ECO:0007669"/>
    <property type="project" value="TreeGrafter"/>
</dbReference>
<dbReference type="SMART" id="SM00355">
    <property type="entry name" value="ZnF_C2H2"/>
    <property type="match status" value="4"/>
</dbReference>
<keyword evidence="2" id="KW-1017">Isopeptide bond</keyword>
<dbReference type="InterPro" id="IPR013087">
    <property type="entry name" value="Znf_C2H2_type"/>
</dbReference>
<keyword evidence="4" id="KW-0677">Repeat</keyword>
<dbReference type="EMBL" id="CAJNOJ010000041">
    <property type="protein sequence ID" value="CAF0931875.1"/>
    <property type="molecule type" value="Genomic_DNA"/>
</dbReference>
<evidence type="ECO:0000256" key="4">
    <source>
        <dbReference type="ARBA" id="ARBA00022737"/>
    </source>
</evidence>
<feature type="compositionally biased region" description="Polar residues" evidence="12">
    <location>
        <begin position="588"/>
        <end position="612"/>
    </location>
</feature>
<sequence>MSLMVTNGDSNSNSSKTSSKRSTMKNSSLSDMTPSTNHNNNHSPMDNDNRIKFIDMLVCGSCQQDFQLSDIIKFIEHKAVCGNKENKQKIPYHYPRRHRRRGEDDNDDEYDEDEDEDEKSHPSGHSSESESENNNHSYRHHHQRASQKQTKFSKVLVDASANTLNNTAEPYNFECSQCGDVYSTAWFLIQHHQYAHGVKMYNNCLNENSSSNTNLNSSSTAATTAASMLNIDLSLLEAAFKEAMPSNRSPASSTTFASNQLIAAANAARSAQQQQQQTLSIRTTTDSDSNSRSGFSAGANSKTNVPFSSPATTSASHPSPASLLQDAIRSNSIVQLLKDVAKQQSCKTSNKDKSNTNDASFLTPKSFDVARSHFGTNSPTSVHNQDESSHNSRRPKRRRPLDSNTDDDYEQKQRFSSLSNRLAATSTPSSGCLSASLTPSVTVSSFEDGPSYRGGTNGNKTLSTDAVSQSLIPIDQPQQQKRHRRKPPRQKPLHLSNGITTLHQTTASVKDEPCDTDDNSVTYSGSNDDEKQSNIKKKSSLLVPTDGNSSNELPNDNTASLSNSSTYKWLHQAFRSLVPPHLQINDADLTTHTNSTSPQSISQMDNNGNNGLTSTRSSPSLSSTPPCSTSVLNLSTTSGHTSSDRHSPSLSSMIDQPLTSPGDNRQNQSRRLNQGNRNENNSLASSSALYANNSINLSNISSPNSQRLIKRDRRNDTCEYCGKVFKNCSNLTVHRRSHTGEKPYKCELCAYACAQSSKLTRHMKTHGRGGNEAFHCRYCSMPFSVASTLEKHMRRCDRNPQILAVFKQHQQQQQQTGSSSMTNSRRPTTDGKNEFYIETIEDNDDVMTDELASFAEIVDEQNDASLDDDVDDVDRTEENE</sequence>
<dbReference type="GO" id="GO:0006357">
    <property type="term" value="P:regulation of transcription by RNA polymerase II"/>
    <property type="evidence" value="ECO:0007669"/>
    <property type="project" value="TreeGrafter"/>
</dbReference>
<dbReference type="AlphaFoldDB" id="A0A814BVZ2"/>
<feature type="region of interest" description="Disordered" evidence="12">
    <location>
        <begin position="1"/>
        <end position="47"/>
    </location>
</feature>
<evidence type="ECO:0000313" key="14">
    <source>
        <dbReference type="EMBL" id="CAF0931875.1"/>
    </source>
</evidence>
<feature type="domain" description="C2H2-type" evidence="13">
    <location>
        <begin position="173"/>
        <end position="196"/>
    </location>
</feature>
<evidence type="ECO:0000256" key="10">
    <source>
        <dbReference type="ARBA" id="ARBA00023242"/>
    </source>
</evidence>
<proteinExistence type="predicted"/>
<evidence type="ECO:0000256" key="5">
    <source>
        <dbReference type="ARBA" id="ARBA00022771"/>
    </source>
</evidence>
<comment type="caution">
    <text evidence="14">The sequence shown here is derived from an EMBL/GenBank/DDBJ whole genome shotgun (WGS) entry which is preliminary data.</text>
</comment>
<accession>A0A814BVZ2</accession>
<dbReference type="Pfam" id="PF23611">
    <property type="entry name" value="zf-C2H2_16"/>
    <property type="match status" value="1"/>
</dbReference>
<feature type="region of interest" description="Disordered" evidence="12">
    <location>
        <begin position="92"/>
        <end position="151"/>
    </location>
</feature>
<evidence type="ECO:0000256" key="6">
    <source>
        <dbReference type="ARBA" id="ARBA00022833"/>
    </source>
</evidence>
<dbReference type="Proteomes" id="UP000663852">
    <property type="component" value="Unassembled WGS sequence"/>
</dbReference>
<feature type="compositionally biased region" description="Low complexity" evidence="12">
    <location>
        <begin position="308"/>
        <end position="321"/>
    </location>
</feature>
<keyword evidence="8" id="KW-0805">Transcription regulation</keyword>
<keyword evidence="9" id="KW-0804">Transcription</keyword>
<evidence type="ECO:0000259" key="13">
    <source>
        <dbReference type="PROSITE" id="PS50157"/>
    </source>
</evidence>
<dbReference type="Gene3D" id="3.30.160.60">
    <property type="entry name" value="Classic Zinc Finger"/>
    <property type="match status" value="2"/>
</dbReference>
<keyword evidence="5 11" id="KW-0863">Zinc-finger</keyword>
<feature type="domain" description="C2H2-type" evidence="13">
    <location>
        <begin position="716"/>
        <end position="743"/>
    </location>
</feature>
<evidence type="ECO:0000256" key="12">
    <source>
        <dbReference type="SAM" id="MobiDB-lite"/>
    </source>
</evidence>
<feature type="region of interest" description="Disordered" evidence="12">
    <location>
        <begin position="267"/>
        <end position="321"/>
    </location>
</feature>
<dbReference type="InterPro" id="IPR057448">
    <property type="entry name" value="BCL-11A_Znf_CCHC"/>
</dbReference>
<dbReference type="GO" id="GO:0008270">
    <property type="term" value="F:zinc ion binding"/>
    <property type="evidence" value="ECO:0007669"/>
    <property type="project" value="UniProtKB-KW"/>
</dbReference>
<dbReference type="FunFam" id="3.30.160.60:FF:000046">
    <property type="entry name" value="Putative B-cell lymphoma/leukemia 11A"/>
    <property type="match status" value="1"/>
</dbReference>
<dbReference type="InterPro" id="IPR056438">
    <property type="entry name" value="Znf-C2H2_CTCF"/>
</dbReference>
<feature type="compositionally biased region" description="Polar residues" evidence="12">
    <location>
        <begin position="546"/>
        <end position="559"/>
    </location>
</feature>
<gene>
    <name evidence="14" type="ORF">EDS130_LOCUS11335</name>
</gene>
<evidence type="ECO:0000256" key="3">
    <source>
        <dbReference type="ARBA" id="ARBA00022723"/>
    </source>
</evidence>
<feature type="region of interest" description="Disordered" evidence="12">
    <location>
        <begin position="807"/>
        <end position="834"/>
    </location>
</feature>
<dbReference type="FunFam" id="3.30.160.60:FF:001175">
    <property type="entry name" value="Zinc finger, C2H2 type"/>
    <property type="match status" value="1"/>
</dbReference>
<feature type="compositionally biased region" description="Acidic residues" evidence="12">
    <location>
        <begin position="857"/>
        <end position="880"/>
    </location>
</feature>
<keyword evidence="3" id="KW-0479">Metal-binding</keyword>
<keyword evidence="10" id="KW-0539">Nucleus</keyword>
<dbReference type="Pfam" id="PF25491">
    <property type="entry name" value="CCHC_BCL-11A"/>
    <property type="match status" value="1"/>
</dbReference>
<evidence type="ECO:0000256" key="9">
    <source>
        <dbReference type="ARBA" id="ARBA00023163"/>
    </source>
</evidence>
<keyword evidence="6" id="KW-0862">Zinc</keyword>
<dbReference type="InterPro" id="IPR051497">
    <property type="entry name" value="Dev/Hematopoietic_TF"/>
</dbReference>
<dbReference type="GO" id="GO:0003700">
    <property type="term" value="F:DNA-binding transcription factor activity"/>
    <property type="evidence" value="ECO:0007669"/>
    <property type="project" value="TreeGrafter"/>
</dbReference>
<evidence type="ECO:0000313" key="15">
    <source>
        <dbReference type="Proteomes" id="UP000663852"/>
    </source>
</evidence>
<feature type="compositionally biased region" description="Polar residues" evidence="12">
    <location>
        <begin position="497"/>
        <end position="508"/>
    </location>
</feature>
<feature type="region of interest" description="Disordered" evidence="12">
    <location>
        <begin position="856"/>
        <end position="880"/>
    </location>
</feature>
<feature type="region of interest" description="Disordered" evidence="12">
    <location>
        <begin position="588"/>
        <end position="682"/>
    </location>
</feature>
<name>A0A814BVZ2_ADIRI</name>
<reference evidence="14" key="1">
    <citation type="submission" date="2021-02" db="EMBL/GenBank/DDBJ databases">
        <authorList>
            <person name="Nowell W R."/>
        </authorList>
    </citation>
    <scope>NUCLEOTIDE SEQUENCE</scope>
</reference>
<dbReference type="OrthoDB" id="10046198at2759"/>